<dbReference type="EMBL" id="JPVQ01000059">
    <property type="protein sequence ID" value="KGR88741.1"/>
    <property type="molecule type" value="Genomic_DNA"/>
</dbReference>
<dbReference type="InterPro" id="IPR045447">
    <property type="entry name" value="DUF6501"/>
</dbReference>
<dbReference type="eggNOG" id="ENOG5032YU3">
    <property type="taxonomic scope" value="Bacteria"/>
</dbReference>
<gene>
    <name evidence="1" type="ORF">CD30_18090</name>
</gene>
<accession>A0A0A3IVK9</accession>
<dbReference type="OrthoDB" id="2428356at2"/>
<reference evidence="1 2" key="1">
    <citation type="submission" date="2014-02" db="EMBL/GenBank/DDBJ databases">
        <title>Draft genome sequence of Lysinibacillus massiliensis CCUG 49529.</title>
        <authorList>
            <person name="Zhang F."/>
            <person name="Wang G."/>
            <person name="Zhang L."/>
        </authorList>
    </citation>
    <scope>NUCLEOTIDE SEQUENCE [LARGE SCALE GENOMIC DNA]</scope>
    <source>
        <strain evidence="1 2">CCUG 49529</strain>
    </source>
</reference>
<evidence type="ECO:0000313" key="1">
    <source>
        <dbReference type="EMBL" id="KGR88741.1"/>
    </source>
</evidence>
<protein>
    <submittedName>
        <fullName evidence="1">Uncharacterized protein</fullName>
    </submittedName>
</protein>
<dbReference type="RefSeq" id="WP_036179832.1">
    <property type="nucleotide sequence ID" value="NZ_AVCZ01000059.1"/>
</dbReference>
<comment type="caution">
    <text evidence="1">The sequence shown here is derived from an EMBL/GenBank/DDBJ whole genome shotgun (WGS) entry which is preliminary data.</text>
</comment>
<evidence type="ECO:0000313" key="2">
    <source>
        <dbReference type="Proteomes" id="UP000030595"/>
    </source>
</evidence>
<dbReference type="Pfam" id="PF20111">
    <property type="entry name" value="DUF6501"/>
    <property type="match status" value="1"/>
</dbReference>
<sequence length="68" mass="7900">MLNLKWKDAPTIRKVKCVNTNAEKYLVSNVLTVGKEYEVKNETEEFIFVIDNTGKVGGYYKDYFESVE</sequence>
<dbReference type="AlphaFoldDB" id="A0A0A3IVK9"/>
<organism evidence="1 2">
    <name type="scientific">Ureibacillus massiliensis 4400831 = CIP 108448 = CCUG 49529</name>
    <dbReference type="NCBI Taxonomy" id="1211035"/>
    <lineage>
        <taxon>Bacteria</taxon>
        <taxon>Bacillati</taxon>
        <taxon>Bacillota</taxon>
        <taxon>Bacilli</taxon>
        <taxon>Bacillales</taxon>
        <taxon>Caryophanaceae</taxon>
        <taxon>Ureibacillus</taxon>
    </lineage>
</organism>
<keyword evidence="2" id="KW-1185">Reference proteome</keyword>
<proteinExistence type="predicted"/>
<name>A0A0A3IVK9_9BACL</name>
<dbReference type="Proteomes" id="UP000030595">
    <property type="component" value="Unassembled WGS sequence"/>
</dbReference>